<evidence type="ECO:0000256" key="5">
    <source>
        <dbReference type="SAM" id="MobiDB-lite"/>
    </source>
</evidence>
<comment type="caution">
    <text evidence="7">The sequence shown here is derived from an EMBL/GenBank/DDBJ whole genome shotgun (WGS) entry which is preliminary data.</text>
</comment>
<feature type="domain" description="Luciferase-like" evidence="6">
    <location>
        <begin position="36"/>
        <end position="195"/>
    </location>
</feature>
<evidence type="ECO:0000256" key="3">
    <source>
        <dbReference type="ARBA" id="ARBA00023002"/>
    </source>
</evidence>
<dbReference type="PANTHER" id="PTHR30011:SF16">
    <property type="entry name" value="C2H2 FINGER DOMAIN TRANSCRIPTION FACTOR (EUROFUNG)-RELATED"/>
    <property type="match status" value="1"/>
</dbReference>
<evidence type="ECO:0000256" key="4">
    <source>
        <dbReference type="ARBA" id="ARBA00023033"/>
    </source>
</evidence>
<name>A0ABU8NBP1_9PSEU</name>
<dbReference type="Proteomes" id="UP001370100">
    <property type="component" value="Unassembled WGS sequence"/>
</dbReference>
<feature type="region of interest" description="Disordered" evidence="5">
    <location>
        <begin position="258"/>
        <end position="312"/>
    </location>
</feature>
<dbReference type="Pfam" id="PF00296">
    <property type="entry name" value="Bac_luciferase"/>
    <property type="match status" value="1"/>
</dbReference>
<dbReference type="EMBL" id="JBBEGL010000008">
    <property type="protein sequence ID" value="MEJ2889812.1"/>
    <property type="molecule type" value="Genomic_DNA"/>
</dbReference>
<proteinExistence type="predicted"/>
<feature type="compositionally biased region" description="Basic and acidic residues" evidence="5">
    <location>
        <begin position="260"/>
        <end position="269"/>
    </location>
</feature>
<evidence type="ECO:0000256" key="1">
    <source>
        <dbReference type="ARBA" id="ARBA00022630"/>
    </source>
</evidence>
<organism evidence="7 8">
    <name type="scientific">Actinomycetospora aeridis</name>
    <dbReference type="NCBI Taxonomy" id="3129231"/>
    <lineage>
        <taxon>Bacteria</taxon>
        <taxon>Bacillati</taxon>
        <taxon>Actinomycetota</taxon>
        <taxon>Actinomycetes</taxon>
        <taxon>Pseudonocardiales</taxon>
        <taxon>Pseudonocardiaceae</taxon>
        <taxon>Actinomycetospora</taxon>
    </lineage>
</organism>
<dbReference type="RefSeq" id="WP_337717747.1">
    <property type="nucleotide sequence ID" value="NZ_JBBEGL010000008.1"/>
</dbReference>
<dbReference type="InterPro" id="IPR011251">
    <property type="entry name" value="Luciferase-like_dom"/>
</dbReference>
<dbReference type="InterPro" id="IPR051260">
    <property type="entry name" value="Diverse_substr_monoxygenases"/>
</dbReference>
<reference evidence="7 8" key="1">
    <citation type="submission" date="2024-03" db="EMBL/GenBank/DDBJ databases">
        <title>Actinomycetospora sp. OC33-EN06, a novel actinomycete isolated from wild orchid (Aerides multiflora).</title>
        <authorList>
            <person name="Suriyachadkun C."/>
        </authorList>
    </citation>
    <scope>NUCLEOTIDE SEQUENCE [LARGE SCALE GENOMIC DNA]</scope>
    <source>
        <strain evidence="7 8">OC33-EN06</strain>
    </source>
</reference>
<keyword evidence="2" id="KW-0288">FMN</keyword>
<dbReference type="InterPro" id="IPR036661">
    <property type="entry name" value="Luciferase-like_sf"/>
</dbReference>
<accession>A0ABU8NBP1</accession>
<dbReference type="PANTHER" id="PTHR30011">
    <property type="entry name" value="ALKANESULFONATE MONOOXYGENASE-RELATED"/>
    <property type="match status" value="1"/>
</dbReference>
<keyword evidence="8" id="KW-1185">Reference proteome</keyword>
<sequence length="312" mass="32131">MTAVLLRLDGDRAAAWLAPGGPGAARLGRALDDSRADAVLIGAERVAGPAEQAVLTAPGLDPSVVATLLAHHTRRIGLVVTAAPQRDHPFNLARRVASLDHVSDGRAGWLVGDRDLRALGGPPVWTDHALGTATTADAVTVVRELWRSWPADAVVADHRRGVFTESHRIAHVDHRGAFDVAGPLPLPEGPQGEPVVLWWWTGGADSGPADAVADALVVPGPGVVLAPGPRFVPVSGPGVCPPAGVDGVVVRLDDLPPEGLADRLRDPRDAPAAPSTTLRRRLGLPDRAPTPPGAGRPFAPVPASAAGSGATR</sequence>
<keyword evidence="4" id="KW-0503">Monooxygenase</keyword>
<protein>
    <submittedName>
        <fullName evidence="7">LLM class flavin-dependent oxidoreductase</fullName>
    </submittedName>
</protein>
<gene>
    <name evidence="7" type="ORF">WCD41_25365</name>
</gene>
<evidence type="ECO:0000259" key="6">
    <source>
        <dbReference type="Pfam" id="PF00296"/>
    </source>
</evidence>
<feature type="compositionally biased region" description="Low complexity" evidence="5">
    <location>
        <begin position="301"/>
        <end position="312"/>
    </location>
</feature>
<dbReference type="SUPFAM" id="SSF51679">
    <property type="entry name" value="Bacterial luciferase-like"/>
    <property type="match status" value="1"/>
</dbReference>
<dbReference type="Gene3D" id="3.20.20.30">
    <property type="entry name" value="Luciferase-like domain"/>
    <property type="match status" value="1"/>
</dbReference>
<keyword evidence="3" id="KW-0560">Oxidoreductase</keyword>
<evidence type="ECO:0000313" key="7">
    <source>
        <dbReference type="EMBL" id="MEJ2889812.1"/>
    </source>
</evidence>
<evidence type="ECO:0000256" key="2">
    <source>
        <dbReference type="ARBA" id="ARBA00022643"/>
    </source>
</evidence>
<keyword evidence="1" id="KW-0285">Flavoprotein</keyword>
<evidence type="ECO:0000313" key="8">
    <source>
        <dbReference type="Proteomes" id="UP001370100"/>
    </source>
</evidence>